<dbReference type="OrthoDB" id="10461417at2759"/>
<evidence type="ECO:0000313" key="2">
    <source>
        <dbReference type="EMBL" id="CEP17793.1"/>
    </source>
</evidence>
<dbReference type="AlphaFoldDB" id="A0A0B7NR26"/>
<gene>
    <name evidence="2" type="primary">PARPA_12093.1 scaffold 44939</name>
</gene>
<protein>
    <submittedName>
        <fullName evidence="2">Uncharacterized protein</fullName>
    </submittedName>
</protein>
<reference evidence="2 3" key="1">
    <citation type="submission" date="2014-09" db="EMBL/GenBank/DDBJ databases">
        <authorList>
            <person name="Ellenberger Sabrina"/>
        </authorList>
    </citation>
    <scope>NUCLEOTIDE SEQUENCE [LARGE SCALE GENOMIC DNA]</scope>
    <source>
        <strain evidence="2 3">CBS 412.66</strain>
    </source>
</reference>
<evidence type="ECO:0000313" key="3">
    <source>
        <dbReference type="Proteomes" id="UP000054107"/>
    </source>
</evidence>
<sequence length="100" mass="11435">MEDIHTNITDPRFVLETISHKQYKPKEDPSPASEKTKKSRANPNADHSLATRIAFMDRMLEQPGGARNAKLIRGNLGIHEKTAQELRKDWGCFYQEVNSQ</sequence>
<feature type="region of interest" description="Disordered" evidence="1">
    <location>
        <begin position="15"/>
        <end position="47"/>
    </location>
</feature>
<evidence type="ECO:0000256" key="1">
    <source>
        <dbReference type="SAM" id="MobiDB-lite"/>
    </source>
</evidence>
<proteinExistence type="predicted"/>
<accession>A0A0B7NR26</accession>
<organism evidence="2 3">
    <name type="scientific">Parasitella parasitica</name>
    <dbReference type="NCBI Taxonomy" id="35722"/>
    <lineage>
        <taxon>Eukaryota</taxon>
        <taxon>Fungi</taxon>
        <taxon>Fungi incertae sedis</taxon>
        <taxon>Mucoromycota</taxon>
        <taxon>Mucoromycotina</taxon>
        <taxon>Mucoromycetes</taxon>
        <taxon>Mucorales</taxon>
        <taxon>Mucorineae</taxon>
        <taxon>Mucoraceae</taxon>
        <taxon>Parasitella</taxon>
    </lineage>
</organism>
<keyword evidence="3" id="KW-1185">Reference proteome</keyword>
<name>A0A0B7NR26_9FUNG</name>
<dbReference type="EMBL" id="LN733737">
    <property type="protein sequence ID" value="CEP17793.1"/>
    <property type="molecule type" value="Genomic_DNA"/>
</dbReference>
<dbReference type="Proteomes" id="UP000054107">
    <property type="component" value="Unassembled WGS sequence"/>
</dbReference>